<keyword evidence="3" id="KW-1185">Reference proteome</keyword>
<gene>
    <name evidence="2" type="ORF">GCM10012280_29860</name>
</gene>
<sequence length="82" mass="8550">MVLADEVAQGGAARRWRRGTTRGPQERAERFDGVEVERPGALRPVQGHDAAPPLVVVSLPPPETRGPAPREGGGTASSGATK</sequence>
<comment type="caution">
    <text evidence="2">The sequence shown here is derived from an EMBL/GenBank/DDBJ whole genome shotgun (WGS) entry which is preliminary data.</text>
</comment>
<name>A0A918DYR3_9ACTN</name>
<accession>A0A918DYR3</accession>
<organism evidence="2 3">
    <name type="scientific">Wenjunlia tyrosinilytica</name>
    <dbReference type="NCBI Taxonomy" id="1544741"/>
    <lineage>
        <taxon>Bacteria</taxon>
        <taxon>Bacillati</taxon>
        <taxon>Actinomycetota</taxon>
        <taxon>Actinomycetes</taxon>
        <taxon>Kitasatosporales</taxon>
        <taxon>Streptomycetaceae</taxon>
        <taxon>Wenjunlia</taxon>
    </lineage>
</organism>
<evidence type="ECO:0000313" key="3">
    <source>
        <dbReference type="Proteomes" id="UP000641932"/>
    </source>
</evidence>
<evidence type="ECO:0000256" key="1">
    <source>
        <dbReference type="SAM" id="MobiDB-lite"/>
    </source>
</evidence>
<reference evidence="2" key="1">
    <citation type="journal article" date="2014" name="Int. J. Syst. Evol. Microbiol.">
        <title>Complete genome sequence of Corynebacterium casei LMG S-19264T (=DSM 44701T), isolated from a smear-ripened cheese.</title>
        <authorList>
            <consortium name="US DOE Joint Genome Institute (JGI-PGF)"/>
            <person name="Walter F."/>
            <person name="Albersmeier A."/>
            <person name="Kalinowski J."/>
            <person name="Ruckert C."/>
        </authorList>
    </citation>
    <scope>NUCLEOTIDE SEQUENCE</scope>
    <source>
        <strain evidence="2">CGMCC 4.7201</strain>
    </source>
</reference>
<protein>
    <submittedName>
        <fullName evidence="2">Uncharacterized protein</fullName>
    </submittedName>
</protein>
<evidence type="ECO:0000313" key="2">
    <source>
        <dbReference type="EMBL" id="GGO88615.1"/>
    </source>
</evidence>
<dbReference type="Proteomes" id="UP000641932">
    <property type="component" value="Unassembled WGS sequence"/>
</dbReference>
<dbReference type="AlphaFoldDB" id="A0A918DYR3"/>
<reference evidence="2" key="2">
    <citation type="submission" date="2020-09" db="EMBL/GenBank/DDBJ databases">
        <authorList>
            <person name="Sun Q."/>
            <person name="Zhou Y."/>
        </authorList>
    </citation>
    <scope>NUCLEOTIDE SEQUENCE</scope>
    <source>
        <strain evidence="2">CGMCC 4.7201</strain>
    </source>
</reference>
<feature type="compositionally biased region" description="Basic and acidic residues" evidence="1">
    <location>
        <begin position="24"/>
        <end position="40"/>
    </location>
</feature>
<proteinExistence type="predicted"/>
<feature type="region of interest" description="Disordered" evidence="1">
    <location>
        <begin position="1"/>
        <end position="82"/>
    </location>
</feature>
<dbReference type="EMBL" id="BMMS01000011">
    <property type="protein sequence ID" value="GGO88615.1"/>
    <property type="molecule type" value="Genomic_DNA"/>
</dbReference>